<dbReference type="AlphaFoldDB" id="A0A1F5FHB2"/>
<protein>
    <submittedName>
        <fullName evidence="1">Uncharacterized protein</fullName>
    </submittedName>
</protein>
<sequence>MYQLPALNTSLTIWLNQEYGDFILTIDSNVFRLDRQALKAWWESDLDSIILRDLDHPDVVIRIFKTVSNSETDAKIEISFVTAGDIPQRYIAIVRAEDLAEIFDSLLVY</sequence>
<dbReference type="EMBL" id="MFAM01000027">
    <property type="protein sequence ID" value="OGD79029.1"/>
    <property type="molecule type" value="Genomic_DNA"/>
</dbReference>
<comment type="caution">
    <text evidence="1">The sequence shown here is derived from an EMBL/GenBank/DDBJ whole genome shotgun (WGS) entry which is preliminary data.</text>
</comment>
<dbReference type="Proteomes" id="UP000176682">
    <property type="component" value="Unassembled WGS sequence"/>
</dbReference>
<reference evidence="1 2" key="1">
    <citation type="journal article" date="2016" name="Nat. Commun.">
        <title>Thousands of microbial genomes shed light on interconnected biogeochemical processes in an aquifer system.</title>
        <authorList>
            <person name="Anantharaman K."/>
            <person name="Brown C.T."/>
            <person name="Hug L.A."/>
            <person name="Sharon I."/>
            <person name="Castelle C.J."/>
            <person name="Probst A.J."/>
            <person name="Thomas B.C."/>
            <person name="Singh A."/>
            <person name="Wilkins M.J."/>
            <person name="Karaoz U."/>
            <person name="Brodie E.L."/>
            <person name="Williams K.H."/>
            <person name="Hubbard S.S."/>
            <person name="Banfield J.F."/>
        </authorList>
    </citation>
    <scope>NUCLEOTIDE SEQUENCE [LARGE SCALE GENOMIC DNA]</scope>
</reference>
<name>A0A1F5FHB2_9BACT</name>
<evidence type="ECO:0000313" key="1">
    <source>
        <dbReference type="EMBL" id="OGD79029.1"/>
    </source>
</evidence>
<gene>
    <name evidence="1" type="ORF">A2368_00600</name>
</gene>
<organism evidence="1 2">
    <name type="scientific">Candidatus Collierbacteria bacterium RIFOXYB1_FULL_49_13</name>
    <dbReference type="NCBI Taxonomy" id="1817728"/>
    <lineage>
        <taxon>Bacteria</taxon>
        <taxon>Candidatus Collieribacteriota</taxon>
    </lineage>
</organism>
<evidence type="ECO:0000313" key="2">
    <source>
        <dbReference type="Proteomes" id="UP000176682"/>
    </source>
</evidence>
<accession>A0A1F5FHB2</accession>
<proteinExistence type="predicted"/>